<dbReference type="PROSITE" id="PS50928">
    <property type="entry name" value="ABC_TM1"/>
    <property type="match status" value="1"/>
</dbReference>
<keyword evidence="4 7" id="KW-0812">Transmembrane</keyword>
<feature type="transmembrane region" description="Helical" evidence="7">
    <location>
        <begin position="95"/>
        <end position="116"/>
    </location>
</feature>
<dbReference type="InterPro" id="IPR000515">
    <property type="entry name" value="MetI-like"/>
</dbReference>
<proteinExistence type="inferred from homology"/>
<gene>
    <name evidence="9" type="ORF">B5K10_17260</name>
</gene>
<protein>
    <submittedName>
        <fullName evidence="9">Sugar ABC transporter permease</fullName>
    </submittedName>
</protein>
<dbReference type="GO" id="GO:0005886">
    <property type="term" value="C:plasma membrane"/>
    <property type="evidence" value="ECO:0007669"/>
    <property type="project" value="UniProtKB-SubCell"/>
</dbReference>
<dbReference type="GO" id="GO:0055085">
    <property type="term" value="P:transmembrane transport"/>
    <property type="evidence" value="ECO:0007669"/>
    <property type="project" value="InterPro"/>
</dbReference>
<dbReference type="SUPFAM" id="SSF161098">
    <property type="entry name" value="MetI-like"/>
    <property type="match status" value="1"/>
</dbReference>
<dbReference type="PANTHER" id="PTHR43005:SF1">
    <property type="entry name" value="SPERMIDINE_PUTRESCINE TRANSPORT SYSTEM PERMEASE PROTEIN"/>
    <property type="match status" value="1"/>
</dbReference>
<dbReference type="Proteomes" id="UP000256748">
    <property type="component" value="Unassembled WGS sequence"/>
</dbReference>
<comment type="similarity">
    <text evidence="7">Belongs to the binding-protein-dependent transport system permease family.</text>
</comment>
<dbReference type="PANTHER" id="PTHR43005">
    <property type="entry name" value="BLR7065 PROTEIN"/>
    <property type="match status" value="1"/>
</dbReference>
<evidence type="ECO:0000256" key="7">
    <source>
        <dbReference type="RuleBase" id="RU363032"/>
    </source>
</evidence>
<keyword evidence="3" id="KW-1003">Cell membrane</keyword>
<organism evidence="9 10">
    <name type="scientific">Rhizobium leguminosarum bv. trifolii</name>
    <dbReference type="NCBI Taxonomy" id="386"/>
    <lineage>
        <taxon>Bacteria</taxon>
        <taxon>Pseudomonadati</taxon>
        <taxon>Pseudomonadota</taxon>
        <taxon>Alphaproteobacteria</taxon>
        <taxon>Hyphomicrobiales</taxon>
        <taxon>Rhizobiaceae</taxon>
        <taxon>Rhizobium/Agrobacterium group</taxon>
        <taxon>Rhizobium</taxon>
    </lineage>
</organism>
<evidence type="ECO:0000256" key="2">
    <source>
        <dbReference type="ARBA" id="ARBA00022448"/>
    </source>
</evidence>
<evidence type="ECO:0000259" key="8">
    <source>
        <dbReference type="PROSITE" id="PS50928"/>
    </source>
</evidence>
<dbReference type="InterPro" id="IPR035906">
    <property type="entry name" value="MetI-like_sf"/>
</dbReference>
<comment type="subcellular location">
    <subcellularLocation>
        <location evidence="1 7">Cell membrane</location>
        <topology evidence="1 7">Multi-pass membrane protein</topology>
    </subcellularLocation>
</comment>
<evidence type="ECO:0000256" key="1">
    <source>
        <dbReference type="ARBA" id="ARBA00004651"/>
    </source>
</evidence>
<feature type="transmembrane region" description="Helical" evidence="7">
    <location>
        <begin position="222"/>
        <end position="245"/>
    </location>
</feature>
<feature type="domain" description="ABC transmembrane type-1" evidence="8">
    <location>
        <begin position="91"/>
        <end position="303"/>
    </location>
</feature>
<keyword evidence="2 7" id="KW-0813">Transport</keyword>
<feature type="transmembrane region" description="Helical" evidence="7">
    <location>
        <begin position="154"/>
        <end position="170"/>
    </location>
</feature>
<accession>A0A3E1BG07</accession>
<name>A0A3E1BG07_RHILT</name>
<evidence type="ECO:0000256" key="6">
    <source>
        <dbReference type="ARBA" id="ARBA00023136"/>
    </source>
</evidence>
<comment type="caution">
    <text evidence="9">The sequence shown here is derived from an EMBL/GenBank/DDBJ whole genome shotgun (WGS) entry which is preliminary data.</text>
</comment>
<reference evidence="9 10" key="1">
    <citation type="submission" date="2017-03" db="EMBL/GenBank/DDBJ databases">
        <title>Genome analysis of Rhizobial strains effectives or ineffectives for nitrogen fixation isolated from bean seeds.</title>
        <authorList>
            <person name="Peralta H."/>
            <person name="Aguilar-Vera A."/>
            <person name="Mora Y."/>
            <person name="Vargas-Lagunas C."/>
            <person name="Girard L."/>
            <person name="Mora J."/>
        </authorList>
    </citation>
    <scope>NUCLEOTIDE SEQUENCE [LARGE SCALE GENOMIC DNA]</scope>
    <source>
        <strain evidence="9 10">CCGM5</strain>
    </source>
</reference>
<feature type="transmembrane region" description="Helical" evidence="7">
    <location>
        <begin position="30"/>
        <end position="49"/>
    </location>
</feature>
<dbReference type="CDD" id="cd06261">
    <property type="entry name" value="TM_PBP2"/>
    <property type="match status" value="1"/>
</dbReference>
<evidence type="ECO:0000256" key="4">
    <source>
        <dbReference type="ARBA" id="ARBA00022692"/>
    </source>
</evidence>
<dbReference type="EMBL" id="NAOO01000019">
    <property type="protein sequence ID" value="RFB91068.1"/>
    <property type="molecule type" value="Genomic_DNA"/>
</dbReference>
<evidence type="ECO:0000313" key="10">
    <source>
        <dbReference type="Proteomes" id="UP000256748"/>
    </source>
</evidence>
<evidence type="ECO:0000256" key="5">
    <source>
        <dbReference type="ARBA" id="ARBA00022989"/>
    </source>
</evidence>
<feature type="transmembrane region" description="Helical" evidence="7">
    <location>
        <begin position="252"/>
        <end position="270"/>
    </location>
</feature>
<dbReference type="RefSeq" id="WP_116274190.1">
    <property type="nucleotide sequence ID" value="NZ_KZ859521.1"/>
</dbReference>
<dbReference type="Pfam" id="PF00528">
    <property type="entry name" value="BPD_transp_1"/>
    <property type="match status" value="1"/>
</dbReference>
<feature type="transmembrane region" description="Helical" evidence="7">
    <location>
        <begin position="128"/>
        <end position="148"/>
    </location>
</feature>
<dbReference type="Gene3D" id="1.10.3720.10">
    <property type="entry name" value="MetI-like"/>
    <property type="match status" value="1"/>
</dbReference>
<feature type="transmembrane region" description="Helical" evidence="7">
    <location>
        <begin position="282"/>
        <end position="306"/>
    </location>
</feature>
<dbReference type="AlphaFoldDB" id="A0A3E1BG07"/>
<keyword evidence="6 7" id="KW-0472">Membrane</keyword>
<evidence type="ECO:0000313" key="9">
    <source>
        <dbReference type="EMBL" id="RFB91068.1"/>
    </source>
</evidence>
<keyword evidence="5 7" id="KW-1133">Transmembrane helix</keyword>
<feature type="transmembrane region" description="Helical" evidence="7">
    <location>
        <begin position="182"/>
        <end position="202"/>
    </location>
</feature>
<sequence>MTDQTLLERPLAVPAYSARKSTARRRLTGLLPYAFVIPPALYLLVFMFWPLGKQIYLSLTRTRLANPNRSTFIGLRNYERLLDNPDFYTTLQITLIYSVMAVVIGVAVGLVAALALNRPFPGRTLVRGILLFGWAVPNVAAALVWLWIFNERSGILNTIATGLGFERISWLTSTEMALPSILLVTVWQVAPFVMLVMLAALQSVPEEVKEAAVVDGADKLNVFKSVTLPHILPTLQLVSLLVMVWSIRRFDIIYLLTGGGPVGSTSTLIVKLRQVAFENHDLGLSSTYGVVGLILALSVAAIHALFNHRRQKMSSR</sequence>
<evidence type="ECO:0000256" key="3">
    <source>
        <dbReference type="ARBA" id="ARBA00022475"/>
    </source>
</evidence>